<proteinExistence type="predicted"/>
<sequence>MTSPPRFRDPGWSRDHFIDTVLVRCPRCSGPARVAPAPLHARRTLTCPACGLSRRAKDSTLRFHWSSPTDPSFQAPLWFQAETRHGLLWAYNREHLELIRRFVASTLRERDPWYEPGRKMTLLARLPAWVKRSRNRTEVLRAIERLQRLPIDPTPM</sequence>
<accession>A0ABP3ISI9</accession>
<dbReference type="RefSeq" id="WP_344028316.1">
    <property type="nucleotide sequence ID" value="NZ_BAAABX010000053.1"/>
</dbReference>
<organism evidence="1 2">
    <name type="scientific">Streptomyces luteireticuli</name>
    <dbReference type="NCBI Taxonomy" id="173858"/>
    <lineage>
        <taxon>Bacteria</taxon>
        <taxon>Bacillati</taxon>
        <taxon>Actinomycetota</taxon>
        <taxon>Actinomycetes</taxon>
        <taxon>Kitasatosporales</taxon>
        <taxon>Streptomycetaceae</taxon>
        <taxon>Streptomyces</taxon>
    </lineage>
</organism>
<evidence type="ECO:0008006" key="3">
    <source>
        <dbReference type="Google" id="ProtNLM"/>
    </source>
</evidence>
<gene>
    <name evidence="1" type="ORF">GCM10010357_49690</name>
</gene>
<evidence type="ECO:0000313" key="2">
    <source>
        <dbReference type="Proteomes" id="UP001500879"/>
    </source>
</evidence>
<protein>
    <recommendedName>
        <fullName evidence="3">TFIIB-type zinc ribbon-containing protein</fullName>
    </recommendedName>
</protein>
<name>A0ABP3ISI9_9ACTN</name>
<dbReference type="EMBL" id="BAAABX010000053">
    <property type="protein sequence ID" value="GAA0422318.1"/>
    <property type="molecule type" value="Genomic_DNA"/>
</dbReference>
<evidence type="ECO:0000313" key="1">
    <source>
        <dbReference type="EMBL" id="GAA0422318.1"/>
    </source>
</evidence>
<comment type="caution">
    <text evidence="1">The sequence shown here is derived from an EMBL/GenBank/DDBJ whole genome shotgun (WGS) entry which is preliminary data.</text>
</comment>
<reference evidence="2" key="1">
    <citation type="journal article" date="2019" name="Int. J. Syst. Evol. Microbiol.">
        <title>The Global Catalogue of Microorganisms (GCM) 10K type strain sequencing project: providing services to taxonomists for standard genome sequencing and annotation.</title>
        <authorList>
            <consortium name="The Broad Institute Genomics Platform"/>
            <consortium name="The Broad Institute Genome Sequencing Center for Infectious Disease"/>
            <person name="Wu L."/>
            <person name="Ma J."/>
        </authorList>
    </citation>
    <scope>NUCLEOTIDE SEQUENCE [LARGE SCALE GENOMIC DNA]</scope>
    <source>
        <strain evidence="2">JCM 4788</strain>
    </source>
</reference>
<keyword evidence="2" id="KW-1185">Reference proteome</keyword>
<dbReference type="Proteomes" id="UP001500879">
    <property type="component" value="Unassembled WGS sequence"/>
</dbReference>